<evidence type="ECO:0000259" key="2">
    <source>
        <dbReference type="Pfam" id="PF22068"/>
    </source>
</evidence>
<dbReference type="OrthoDB" id="9374162at2759"/>
<dbReference type="Pfam" id="PF22068">
    <property type="entry name" value="Androglobin_II"/>
    <property type="match status" value="1"/>
</dbReference>
<name>A0A0R3X0E5_HYDTA</name>
<feature type="domain" description="Androglobin" evidence="2">
    <location>
        <begin position="184"/>
        <end position="270"/>
    </location>
</feature>
<feature type="compositionally biased region" description="Basic and acidic residues" evidence="1">
    <location>
        <begin position="674"/>
        <end position="685"/>
    </location>
</feature>
<dbReference type="InterPro" id="IPR054093">
    <property type="entry name" value="Androglobin_II"/>
</dbReference>
<protein>
    <submittedName>
        <fullName evidence="5">DHC_N2 domain-containing protein</fullName>
    </submittedName>
</protein>
<reference evidence="3 4" key="2">
    <citation type="submission" date="2018-11" db="EMBL/GenBank/DDBJ databases">
        <authorList>
            <consortium name="Pathogen Informatics"/>
        </authorList>
    </citation>
    <scope>NUCLEOTIDE SEQUENCE [LARGE SCALE GENOMIC DNA]</scope>
</reference>
<keyword evidence="4" id="KW-1185">Reference proteome</keyword>
<dbReference type="STRING" id="6205.A0A0R3X0E5"/>
<evidence type="ECO:0000313" key="3">
    <source>
        <dbReference type="EMBL" id="VDM30816.1"/>
    </source>
</evidence>
<dbReference type="EMBL" id="UYWX01020309">
    <property type="protein sequence ID" value="VDM30816.1"/>
    <property type="molecule type" value="Genomic_DNA"/>
</dbReference>
<organism evidence="5">
    <name type="scientific">Hydatigena taeniaeformis</name>
    <name type="common">Feline tapeworm</name>
    <name type="synonym">Taenia taeniaeformis</name>
    <dbReference type="NCBI Taxonomy" id="6205"/>
    <lineage>
        <taxon>Eukaryota</taxon>
        <taxon>Metazoa</taxon>
        <taxon>Spiralia</taxon>
        <taxon>Lophotrochozoa</taxon>
        <taxon>Platyhelminthes</taxon>
        <taxon>Cestoda</taxon>
        <taxon>Eucestoda</taxon>
        <taxon>Cyclophyllidea</taxon>
        <taxon>Taeniidae</taxon>
        <taxon>Hydatigera</taxon>
    </lineage>
</organism>
<proteinExistence type="predicted"/>
<dbReference type="Proteomes" id="UP000274429">
    <property type="component" value="Unassembled WGS sequence"/>
</dbReference>
<evidence type="ECO:0000313" key="5">
    <source>
        <dbReference type="WBParaSite" id="TTAC_0000660001-mRNA-1"/>
    </source>
</evidence>
<reference evidence="5" key="1">
    <citation type="submission" date="2016-04" db="UniProtKB">
        <authorList>
            <consortium name="WormBaseParasite"/>
        </authorList>
    </citation>
    <scope>IDENTIFICATION</scope>
</reference>
<accession>A0A0R3X0E5</accession>
<sequence length="934" mass="104991">MELEGRENSTSVVLVEVKKKKDVQFCENTRSVMEANFMAKLDTTPQKALLQSQRQQLLVSPKDLPTVPAWKKVRGPPKSLKKDEEKEPVRSVLVQLLKIGNSGGDNEVAKLSTEKTAGAAQETLSILFRFPRLFNTILGGWFDIKDMCEFFDKLQVFYNPRNLTLLETLTVVNNTGREIVAAEENYLFVDSLDDIEVLIDFHFTESRILGELNTTARIEPTDWLSPHRHPPIATLPADNLQSLSLRLSRGRHCYRIFLETPLAASLTLFVPYANRERTTFVLGPMEICLQEAARAPLQKVHNGRQLIGKFCDIARGFIDAVEKNESTADCYLNSRDSFATFSEKIFLQKSVGTLQRVIRQNIARLISKHSANKVLTEISDAKFGWKVMVLDPEDELQVDNIRDREISPDIQRTVRGLKYLLDCLNEATDSEKVTLLQSIQRQLGCPYLPSDANFFTLRMQAGNFSEVSVKSVGCIWCAPANYVQSDSRKQCLSPIFHQKIHVPEGSARIRFHIESDEGVAQVTAIDNDSVAYVLSEDSVNSNSRWRFSCLYEGWREINFSNVHSTFAFWEANGVLEADEDGLLCRFSLDVMLRQVVSVILNISGSTTPARLILRSKDGNELANAHEESGGMHVMPGLLLGPDSKLEDGGYTMKCKFLSASLENQEGAESSTSSERSHNQDECKELSIETKTDTGCGYILEAYVKGSELHLAEEEVSMMAAIKKARMNEMRVDYEEKSCAGTSDPDLHKAKARGGPVKKVLAKEHQTLPSWTCRVYFDALNPESVSLKPYGLTPAELRAAKRSWLGENPSLRLEEAQMLRQAYILTENESDLIKTVSLAADGTGKADFCIPEVDEDENAELVELLSCTYTEEHQNALKASPDTNGTSLMHCNEENIQKEIWGLVHLAEENQVERFLEKNFIISRKMEMRKLLTRG</sequence>
<dbReference type="AlphaFoldDB" id="A0A0R3X0E5"/>
<gene>
    <name evidence="3" type="ORF">TTAC_LOCUS6585</name>
</gene>
<dbReference type="WBParaSite" id="TTAC_0000660001-mRNA-1">
    <property type="protein sequence ID" value="TTAC_0000660001-mRNA-1"/>
    <property type="gene ID" value="TTAC_0000660001"/>
</dbReference>
<feature type="region of interest" description="Disordered" evidence="1">
    <location>
        <begin position="665"/>
        <end position="685"/>
    </location>
</feature>
<evidence type="ECO:0000256" key="1">
    <source>
        <dbReference type="SAM" id="MobiDB-lite"/>
    </source>
</evidence>
<evidence type="ECO:0000313" key="4">
    <source>
        <dbReference type="Proteomes" id="UP000274429"/>
    </source>
</evidence>